<evidence type="ECO:0000259" key="1">
    <source>
        <dbReference type="Pfam" id="PF04664"/>
    </source>
</evidence>
<dbReference type="EMBL" id="BOPV01000001">
    <property type="protein sequence ID" value="GIL37936.1"/>
    <property type="molecule type" value="Genomic_DNA"/>
</dbReference>
<dbReference type="Proteomes" id="UP000681075">
    <property type="component" value="Unassembled WGS sequence"/>
</dbReference>
<dbReference type="PANTHER" id="PTHR14015:SF2">
    <property type="entry name" value="OPIOID GROWTH FACTOR RECEPTOR (OGFR) CONSERVED DOMAIN-CONTAINING PROTEIN"/>
    <property type="match status" value="1"/>
</dbReference>
<sequence length="187" mass="21207">MSRVRLPGEAAPTVEGSALIKFHAGVGTDDQGRTRNQILAFDDRQIEEVHDYIQWLFPLPERSRFNPNAPLLTQEDVMRFRREPKLRQSVAAGLKRMLMFYGFVRDEDGDVVPAADFGARAELWLQPQNHNHLRLTRILRCLVLLGLPDEALTLYDCLEAIGEDAPELVAAETMKHWHAAVQPLLAD</sequence>
<evidence type="ECO:0000313" key="2">
    <source>
        <dbReference type="EMBL" id="GIL37936.1"/>
    </source>
</evidence>
<protein>
    <recommendedName>
        <fullName evidence="1">Opioid growth factor receptor (OGFr) conserved domain-containing protein</fullName>
    </recommendedName>
</protein>
<dbReference type="InterPro" id="IPR039574">
    <property type="entry name" value="OGFr"/>
</dbReference>
<dbReference type="InterPro" id="IPR006757">
    <property type="entry name" value="OGF_rcpt"/>
</dbReference>
<evidence type="ECO:0000313" key="3">
    <source>
        <dbReference type="Proteomes" id="UP000681075"/>
    </source>
</evidence>
<gene>
    <name evidence="2" type="ORF">TMPK1_01730</name>
</gene>
<organism evidence="2 3">
    <name type="scientific">Roseiterribacter gracilis</name>
    <dbReference type="NCBI Taxonomy" id="2812848"/>
    <lineage>
        <taxon>Bacteria</taxon>
        <taxon>Pseudomonadati</taxon>
        <taxon>Pseudomonadota</taxon>
        <taxon>Alphaproteobacteria</taxon>
        <taxon>Rhodospirillales</taxon>
        <taxon>Roseiterribacteraceae</taxon>
        <taxon>Roseiterribacter</taxon>
    </lineage>
</organism>
<proteinExistence type="predicted"/>
<accession>A0A8S8X9V6</accession>
<dbReference type="Pfam" id="PF04664">
    <property type="entry name" value="OGFr_N"/>
    <property type="match status" value="1"/>
</dbReference>
<dbReference type="RefSeq" id="WP_420240842.1">
    <property type="nucleotide sequence ID" value="NZ_BOPV01000001.1"/>
</dbReference>
<feature type="domain" description="Opioid growth factor receptor (OGFr) conserved" evidence="1">
    <location>
        <begin position="44"/>
        <end position="149"/>
    </location>
</feature>
<name>A0A8S8X9V6_9PROT</name>
<dbReference type="GO" id="GO:0140625">
    <property type="term" value="F:opioid growth factor receptor activity"/>
    <property type="evidence" value="ECO:0007669"/>
    <property type="project" value="InterPro"/>
</dbReference>
<dbReference type="AlphaFoldDB" id="A0A8S8X9V6"/>
<dbReference type="PANTHER" id="PTHR14015">
    <property type="entry name" value="OPIOID GROWTH FACTOR RECEPTOR OGFR ZETA-TYPE OPIOID RECEPTOR"/>
    <property type="match status" value="1"/>
</dbReference>
<keyword evidence="3" id="KW-1185">Reference proteome</keyword>
<dbReference type="GO" id="GO:0016020">
    <property type="term" value="C:membrane"/>
    <property type="evidence" value="ECO:0007669"/>
    <property type="project" value="InterPro"/>
</dbReference>
<comment type="caution">
    <text evidence="2">The sequence shown here is derived from an EMBL/GenBank/DDBJ whole genome shotgun (WGS) entry which is preliminary data.</text>
</comment>
<reference evidence="2" key="1">
    <citation type="submission" date="2021-02" db="EMBL/GenBank/DDBJ databases">
        <title>Genome sequence of Rhodospirillales sp. strain TMPK1 isolated from soil.</title>
        <authorList>
            <person name="Nakai R."/>
            <person name="Kusada H."/>
            <person name="Tamaki H."/>
        </authorList>
    </citation>
    <scope>NUCLEOTIDE SEQUENCE</scope>
    <source>
        <strain evidence="2">TMPK1</strain>
    </source>
</reference>